<dbReference type="InterPro" id="IPR033714">
    <property type="entry name" value="tRNA_bind_bactPheRS"/>
</dbReference>
<dbReference type="InterPro" id="IPR036690">
    <property type="entry name" value="Fdx_antiC-bd_sf"/>
</dbReference>
<keyword evidence="13 15" id="KW-0030">Aminoacyl-tRNA synthetase</keyword>
<keyword evidence="8 15" id="KW-0547">Nucleotide-binding</keyword>
<evidence type="ECO:0000256" key="16">
    <source>
        <dbReference type="PROSITE-ProRule" id="PRU00209"/>
    </source>
</evidence>
<dbReference type="SMART" id="SM00874">
    <property type="entry name" value="B5"/>
    <property type="match status" value="1"/>
</dbReference>
<feature type="domain" description="TRNA-binding" evidence="17">
    <location>
        <begin position="39"/>
        <end position="156"/>
    </location>
</feature>
<comment type="similarity">
    <text evidence="2 15">Belongs to the phenylalanyl-tRNA synthetase beta subunit family. Type 1 subfamily.</text>
</comment>
<keyword evidence="6 15" id="KW-0436">Ligase</keyword>
<evidence type="ECO:0000256" key="8">
    <source>
        <dbReference type="ARBA" id="ARBA00022741"/>
    </source>
</evidence>
<dbReference type="Pfam" id="PF01588">
    <property type="entry name" value="tRNA_bind"/>
    <property type="match status" value="1"/>
</dbReference>
<dbReference type="InterPro" id="IPR002547">
    <property type="entry name" value="tRNA-bd_dom"/>
</dbReference>
<evidence type="ECO:0000259" key="17">
    <source>
        <dbReference type="PROSITE" id="PS50886"/>
    </source>
</evidence>
<evidence type="ECO:0000256" key="10">
    <source>
        <dbReference type="ARBA" id="ARBA00022842"/>
    </source>
</evidence>
<dbReference type="InterPro" id="IPR045060">
    <property type="entry name" value="Phe-tRNA-ligase_IIc_bsu"/>
</dbReference>
<evidence type="ECO:0000256" key="15">
    <source>
        <dbReference type="HAMAP-Rule" id="MF_00283"/>
    </source>
</evidence>
<dbReference type="GO" id="GO:0004826">
    <property type="term" value="F:phenylalanine-tRNA ligase activity"/>
    <property type="evidence" value="ECO:0007669"/>
    <property type="project" value="UniProtKB-EC"/>
</dbReference>
<dbReference type="CDD" id="cd02796">
    <property type="entry name" value="tRNA_bind_bactPheRS"/>
    <property type="match status" value="1"/>
</dbReference>
<feature type="binding site" evidence="15">
    <location>
        <position position="481"/>
    </location>
    <ligand>
        <name>Mg(2+)</name>
        <dbReference type="ChEBI" id="CHEBI:18420"/>
        <note>shared with alpha subunit</note>
    </ligand>
</feature>
<dbReference type="Gene3D" id="2.40.50.140">
    <property type="entry name" value="Nucleic acid-binding proteins"/>
    <property type="match status" value="1"/>
</dbReference>
<dbReference type="HAMAP" id="MF_00283">
    <property type="entry name" value="Phe_tRNA_synth_beta1"/>
    <property type="match status" value="1"/>
</dbReference>
<evidence type="ECO:0000259" key="18">
    <source>
        <dbReference type="PROSITE" id="PS51447"/>
    </source>
</evidence>
<dbReference type="SUPFAM" id="SSF56037">
    <property type="entry name" value="PheT/TilS domain"/>
    <property type="match status" value="1"/>
</dbReference>
<dbReference type="SUPFAM" id="SSF46955">
    <property type="entry name" value="Putative DNA-binding domain"/>
    <property type="match status" value="1"/>
</dbReference>
<keyword evidence="4 15" id="KW-0963">Cytoplasm</keyword>
<dbReference type="PANTHER" id="PTHR10947:SF0">
    <property type="entry name" value="PHENYLALANINE--TRNA LIGASE BETA SUBUNIT"/>
    <property type="match status" value="1"/>
</dbReference>
<evidence type="ECO:0000256" key="7">
    <source>
        <dbReference type="ARBA" id="ARBA00022723"/>
    </source>
</evidence>
<evidence type="ECO:0000256" key="12">
    <source>
        <dbReference type="ARBA" id="ARBA00022917"/>
    </source>
</evidence>
<dbReference type="InterPro" id="IPR012340">
    <property type="entry name" value="NA-bd_OB-fold"/>
</dbReference>
<comment type="catalytic activity">
    <reaction evidence="14 15">
        <text>tRNA(Phe) + L-phenylalanine + ATP = L-phenylalanyl-tRNA(Phe) + AMP + diphosphate + H(+)</text>
        <dbReference type="Rhea" id="RHEA:19413"/>
        <dbReference type="Rhea" id="RHEA-COMP:9668"/>
        <dbReference type="Rhea" id="RHEA-COMP:9699"/>
        <dbReference type="ChEBI" id="CHEBI:15378"/>
        <dbReference type="ChEBI" id="CHEBI:30616"/>
        <dbReference type="ChEBI" id="CHEBI:33019"/>
        <dbReference type="ChEBI" id="CHEBI:58095"/>
        <dbReference type="ChEBI" id="CHEBI:78442"/>
        <dbReference type="ChEBI" id="CHEBI:78531"/>
        <dbReference type="ChEBI" id="CHEBI:456215"/>
        <dbReference type="EC" id="6.1.1.20"/>
    </reaction>
</comment>
<dbReference type="CDD" id="cd00769">
    <property type="entry name" value="PheRS_beta_core"/>
    <property type="match status" value="1"/>
</dbReference>
<comment type="subcellular location">
    <subcellularLocation>
        <location evidence="1 15">Cytoplasm</location>
    </subcellularLocation>
</comment>
<dbReference type="InterPro" id="IPR045864">
    <property type="entry name" value="aa-tRNA-synth_II/BPL/LPL"/>
</dbReference>
<keyword evidence="12 15" id="KW-0648">Protein biosynthesis</keyword>
<dbReference type="InterPro" id="IPR020825">
    <property type="entry name" value="Phe-tRNA_synthase-like_B3/B4"/>
</dbReference>
<evidence type="ECO:0000256" key="9">
    <source>
        <dbReference type="ARBA" id="ARBA00022840"/>
    </source>
</evidence>
<keyword evidence="7 15" id="KW-0479">Metal-binding</keyword>
<dbReference type="PROSITE" id="PS51483">
    <property type="entry name" value="B5"/>
    <property type="match status" value="1"/>
</dbReference>
<dbReference type="InterPro" id="IPR005121">
    <property type="entry name" value="Fdx_antiC-bd"/>
</dbReference>
<organism evidence="20 21">
    <name type="scientific">Colwellia marinimaniae</name>
    <dbReference type="NCBI Taxonomy" id="1513592"/>
    <lineage>
        <taxon>Bacteria</taxon>
        <taxon>Pseudomonadati</taxon>
        <taxon>Pseudomonadota</taxon>
        <taxon>Gammaproteobacteria</taxon>
        <taxon>Alteromonadales</taxon>
        <taxon>Colwelliaceae</taxon>
        <taxon>Colwellia</taxon>
    </lineage>
</organism>
<dbReference type="SUPFAM" id="SSF54991">
    <property type="entry name" value="Anticodon-binding domain of PheRS"/>
    <property type="match status" value="1"/>
</dbReference>
<dbReference type="InterPro" id="IPR004532">
    <property type="entry name" value="Phe-tRNA-ligase_IIc_bsu_bact"/>
</dbReference>
<evidence type="ECO:0000256" key="3">
    <source>
        <dbReference type="ARBA" id="ARBA00011209"/>
    </source>
</evidence>
<accession>A0ABQ0MZL8</accession>
<evidence type="ECO:0000313" key="21">
    <source>
        <dbReference type="Proteomes" id="UP000197068"/>
    </source>
</evidence>
<comment type="caution">
    <text evidence="20">The sequence shown here is derived from an EMBL/GenBank/DDBJ whole genome shotgun (WGS) entry which is preliminary data.</text>
</comment>
<protein>
    <recommendedName>
        <fullName evidence="15">Phenylalanine--tRNA ligase beta subunit</fullName>
        <ecNumber evidence="15">6.1.1.20</ecNumber>
    </recommendedName>
    <alternativeName>
        <fullName evidence="15">Phenylalanyl-tRNA synthetase beta subunit</fullName>
        <shortName evidence="15">PheRS</shortName>
    </alternativeName>
</protein>
<dbReference type="Gene3D" id="3.30.930.10">
    <property type="entry name" value="Bira Bifunctional Protein, Domain 2"/>
    <property type="match status" value="1"/>
</dbReference>
<comment type="subunit">
    <text evidence="3 15">Tetramer of two alpha and two beta subunits.</text>
</comment>
<feature type="binding site" evidence="15">
    <location>
        <position position="477"/>
    </location>
    <ligand>
        <name>Mg(2+)</name>
        <dbReference type="ChEBI" id="CHEBI:18420"/>
        <note>shared with alpha subunit</note>
    </ligand>
</feature>
<dbReference type="PANTHER" id="PTHR10947">
    <property type="entry name" value="PHENYLALANYL-TRNA SYNTHETASE BETA CHAIN AND LEUCINE-RICH REPEAT-CONTAINING PROTEIN 47"/>
    <property type="match status" value="1"/>
</dbReference>
<dbReference type="Pfam" id="PF03483">
    <property type="entry name" value="B3_4"/>
    <property type="match status" value="1"/>
</dbReference>
<dbReference type="RefSeq" id="WP_057180727.1">
    <property type="nucleotide sequence ID" value="NZ_BDQM01000044.1"/>
</dbReference>
<dbReference type="SMART" id="SM00873">
    <property type="entry name" value="B3_4"/>
    <property type="match status" value="1"/>
</dbReference>
<comment type="cofactor">
    <cofactor evidence="15">
        <name>Mg(2+)</name>
        <dbReference type="ChEBI" id="CHEBI:18420"/>
    </cofactor>
    <text evidence="15">Binds 2 magnesium ions per tetramer.</text>
</comment>
<sequence length="812" mass="88671">MKFSESWLREWVNPALSSAELAHQITMAGLEVDSVDPVAGEFSGVIIGEVVECGPHPDADKLQVTKISLGDYSSATVEKGELVTIVCGAKNCRKGLKVAVATVGAVLPGDFNIKKAKLRGVTSFGMLCSESEIGLADDSAGIMELAHDAPVGTCVREYLDLNDVTIDVDLTANRGDCLGIKGLAREVGVLNSLAVTEPTITAVVPTIDDVLTINVEAKQACPRYLGRVIKGINPKATTPLWMVEKLRRCGTRSIDPVVDVTNYILLELGHPMHAFDLAKLGSGINVRFANQDEKLTLLDEKEVTLKEGTLVIADDGVLGNGNALAMAGIFGGLDSGVTSNTTDIFLESAFFAPLAILGKARQYGLHTDSSHRYERGIDPTLQHDAIERATELLLSIVGGQAGPVVEAKSEADIPQTKDVSLRREKLDSRIGHHIDDEQVSEILTRFGFTVSTTGDGVARVWQVIVPAYRFDIKIEVDLIEEVARIYGYNNIPNVAPKAMLKMREQKEAKLSLMNLKLVLVNRDYQEAITYSFVDPKVQTLLHPGAEVMTLPHPISSEMSVMRLSLWTGLLQSMVYNQNRQQGRVRLFEAGLRFVPDESVENGVRQQNMLAGVIGGLRVDEHWSMEKAASDFYDIKGDVEALLALTGDAQAYEFSKAEVEALHPGQTAQITKNGVFVGHVGTLHPELERKLGLNGRTLVFELLLSEVLVQKIPEASDISRFPANRRDLAIVVKEDVDAKKVLQLIEKVGGNYLIDLNLFDVYQGQGIEEGYKSLAITLVLQDTSKTLEEKDITDVIDRVVETLKTELNASLRD</sequence>
<evidence type="ECO:0000256" key="14">
    <source>
        <dbReference type="ARBA" id="ARBA00049255"/>
    </source>
</evidence>
<dbReference type="InterPro" id="IPR009061">
    <property type="entry name" value="DNA-bd_dom_put_sf"/>
</dbReference>
<dbReference type="Pfam" id="PF17759">
    <property type="entry name" value="tRNA_synthFbeta"/>
    <property type="match status" value="1"/>
</dbReference>
<keyword evidence="5 16" id="KW-0820">tRNA-binding</keyword>
<evidence type="ECO:0000313" key="20">
    <source>
        <dbReference type="EMBL" id="GAW97754.1"/>
    </source>
</evidence>
<feature type="domain" description="FDX-ACB" evidence="18">
    <location>
        <begin position="718"/>
        <end position="811"/>
    </location>
</feature>
<gene>
    <name evidence="15 20" type="primary">pheT</name>
    <name evidence="20" type="ORF">MTCD1_03397</name>
</gene>
<dbReference type="Proteomes" id="UP000197068">
    <property type="component" value="Unassembled WGS sequence"/>
</dbReference>
<evidence type="ECO:0000256" key="1">
    <source>
        <dbReference type="ARBA" id="ARBA00004496"/>
    </source>
</evidence>
<dbReference type="InterPro" id="IPR005146">
    <property type="entry name" value="B3/B4_tRNA-bd"/>
</dbReference>
<dbReference type="NCBIfam" id="TIGR00472">
    <property type="entry name" value="pheT_bact"/>
    <property type="match status" value="1"/>
</dbReference>
<dbReference type="Pfam" id="PF03484">
    <property type="entry name" value="B5"/>
    <property type="match status" value="1"/>
</dbReference>
<evidence type="ECO:0000256" key="6">
    <source>
        <dbReference type="ARBA" id="ARBA00022598"/>
    </source>
</evidence>
<dbReference type="SUPFAM" id="SSF55681">
    <property type="entry name" value="Class II aaRS and biotin synthetases"/>
    <property type="match status" value="1"/>
</dbReference>
<dbReference type="Pfam" id="PF03147">
    <property type="entry name" value="FDX-ACB"/>
    <property type="match status" value="1"/>
</dbReference>
<evidence type="ECO:0000256" key="11">
    <source>
        <dbReference type="ARBA" id="ARBA00022884"/>
    </source>
</evidence>
<evidence type="ECO:0000256" key="4">
    <source>
        <dbReference type="ARBA" id="ARBA00022490"/>
    </source>
</evidence>
<dbReference type="InterPro" id="IPR005147">
    <property type="entry name" value="tRNA_synthase_B5-dom"/>
</dbReference>
<dbReference type="Gene3D" id="3.30.70.380">
    <property type="entry name" value="Ferrodoxin-fold anticodon-binding domain"/>
    <property type="match status" value="1"/>
</dbReference>
<evidence type="ECO:0000256" key="13">
    <source>
        <dbReference type="ARBA" id="ARBA00023146"/>
    </source>
</evidence>
<reference evidence="20 21" key="1">
    <citation type="submission" date="2017-06" db="EMBL/GenBank/DDBJ databases">
        <title>Whole Genome Sequences of Colwellia marinimaniae MTCD1.</title>
        <authorList>
            <person name="Kusumoto H."/>
            <person name="Inoue M."/>
            <person name="Tanikawa K."/>
            <person name="Maeji H."/>
            <person name="Cameron J.H."/>
            <person name="Bartlett D.H."/>
        </authorList>
    </citation>
    <scope>NUCLEOTIDE SEQUENCE [LARGE SCALE GENOMIC DNA]</scope>
    <source>
        <strain evidence="20 21">MTCD1</strain>
    </source>
</reference>
<dbReference type="Gene3D" id="3.50.40.10">
    <property type="entry name" value="Phenylalanyl-trna Synthetase, Chain B, domain 3"/>
    <property type="match status" value="1"/>
</dbReference>
<keyword evidence="11 16" id="KW-0694">RNA-binding</keyword>
<dbReference type="SMART" id="SM00896">
    <property type="entry name" value="FDX-ACB"/>
    <property type="match status" value="1"/>
</dbReference>
<keyword evidence="21" id="KW-1185">Reference proteome</keyword>
<dbReference type="NCBIfam" id="NF045760">
    <property type="entry name" value="YtpR"/>
    <property type="match status" value="1"/>
</dbReference>
<dbReference type="InterPro" id="IPR041616">
    <property type="entry name" value="PheRS_beta_core"/>
</dbReference>
<keyword evidence="9 15" id="KW-0067">ATP-binding</keyword>
<dbReference type="EMBL" id="BDQM01000044">
    <property type="protein sequence ID" value="GAW97754.1"/>
    <property type="molecule type" value="Genomic_DNA"/>
</dbReference>
<keyword evidence="10 15" id="KW-0460">Magnesium</keyword>
<dbReference type="Gene3D" id="3.30.56.10">
    <property type="match status" value="2"/>
</dbReference>
<evidence type="ECO:0000256" key="2">
    <source>
        <dbReference type="ARBA" id="ARBA00008653"/>
    </source>
</evidence>
<dbReference type="PROSITE" id="PS51447">
    <property type="entry name" value="FDX_ACB"/>
    <property type="match status" value="1"/>
</dbReference>
<feature type="binding site" evidence="15">
    <location>
        <position position="480"/>
    </location>
    <ligand>
        <name>Mg(2+)</name>
        <dbReference type="ChEBI" id="CHEBI:18420"/>
        <note>shared with alpha subunit</note>
    </ligand>
</feature>
<proteinExistence type="inferred from homology"/>
<dbReference type="EC" id="6.1.1.20" evidence="15"/>
<dbReference type="PROSITE" id="PS50886">
    <property type="entry name" value="TRBD"/>
    <property type="match status" value="1"/>
</dbReference>
<evidence type="ECO:0000256" key="5">
    <source>
        <dbReference type="ARBA" id="ARBA00022555"/>
    </source>
</evidence>
<feature type="binding site" evidence="15">
    <location>
        <position position="471"/>
    </location>
    <ligand>
        <name>Mg(2+)</name>
        <dbReference type="ChEBI" id="CHEBI:18420"/>
        <note>shared with alpha subunit</note>
    </ligand>
</feature>
<evidence type="ECO:0000259" key="19">
    <source>
        <dbReference type="PROSITE" id="PS51483"/>
    </source>
</evidence>
<feature type="domain" description="B5" evidence="19">
    <location>
        <begin position="414"/>
        <end position="493"/>
    </location>
</feature>
<name>A0ABQ0MZL8_9GAMM</name>
<dbReference type="SUPFAM" id="SSF50249">
    <property type="entry name" value="Nucleic acid-binding proteins"/>
    <property type="match status" value="1"/>
</dbReference>